<accession>A0A382I4Y9</accession>
<dbReference type="AlphaFoldDB" id="A0A382I4Y9"/>
<protein>
    <recommendedName>
        <fullName evidence="1">Oligopeptide transport permease C-like N-terminal domain-containing protein</fullName>
    </recommendedName>
</protein>
<evidence type="ECO:0000259" key="1">
    <source>
        <dbReference type="Pfam" id="PF12911"/>
    </source>
</evidence>
<feature type="domain" description="Oligopeptide transport permease C-like N-terminal" evidence="1">
    <location>
        <begin position="14"/>
        <end position="44"/>
    </location>
</feature>
<reference evidence="2" key="1">
    <citation type="submission" date="2018-05" db="EMBL/GenBank/DDBJ databases">
        <authorList>
            <person name="Lanie J.A."/>
            <person name="Ng W.-L."/>
            <person name="Kazmierczak K.M."/>
            <person name="Andrzejewski T.M."/>
            <person name="Davidsen T.M."/>
            <person name="Wayne K.J."/>
            <person name="Tettelin H."/>
            <person name="Glass J.I."/>
            <person name="Rusch D."/>
            <person name="Podicherti R."/>
            <person name="Tsui H.-C.T."/>
            <person name="Winkler M.E."/>
        </authorList>
    </citation>
    <scope>NUCLEOTIDE SEQUENCE</scope>
</reference>
<gene>
    <name evidence="2" type="ORF">METZ01_LOCUS246757</name>
</gene>
<name>A0A382I4Y9_9ZZZZ</name>
<dbReference type="InterPro" id="IPR025966">
    <property type="entry name" value="OppC_N"/>
</dbReference>
<organism evidence="2">
    <name type="scientific">marine metagenome</name>
    <dbReference type="NCBI Taxonomy" id="408172"/>
    <lineage>
        <taxon>unclassified sequences</taxon>
        <taxon>metagenomes</taxon>
        <taxon>ecological metagenomes</taxon>
    </lineage>
</organism>
<sequence length="44" mass="4974">MPEKIDNVPEQGSSLWKDARMRMAQNKFAMASLGTITVMILLCF</sequence>
<dbReference type="GO" id="GO:0005886">
    <property type="term" value="C:plasma membrane"/>
    <property type="evidence" value="ECO:0007669"/>
    <property type="project" value="UniProtKB-SubCell"/>
</dbReference>
<evidence type="ECO:0000313" key="2">
    <source>
        <dbReference type="EMBL" id="SVB93903.1"/>
    </source>
</evidence>
<feature type="non-terminal residue" evidence="2">
    <location>
        <position position="44"/>
    </location>
</feature>
<proteinExistence type="predicted"/>
<dbReference type="Pfam" id="PF12911">
    <property type="entry name" value="OppC_N"/>
    <property type="match status" value="1"/>
</dbReference>
<dbReference type="EMBL" id="UINC01064847">
    <property type="protein sequence ID" value="SVB93903.1"/>
    <property type="molecule type" value="Genomic_DNA"/>
</dbReference>